<reference evidence="4 5" key="1">
    <citation type="journal article" date="2015" name="Int. J. Syst. Evol. Microbiol.">
        <title>Flavisolibacter ginsenosidimutans sp. nov., with ginsenoside-converting activity isolated from soil used for cultivating ginseng.</title>
        <authorList>
            <person name="Zhao Y."/>
            <person name="Liu Q."/>
            <person name="Kang M.S."/>
            <person name="Jin F."/>
            <person name="Yu H."/>
            <person name="Im W.T."/>
        </authorList>
    </citation>
    <scope>NUCLEOTIDE SEQUENCE [LARGE SCALE GENOMIC DNA]</scope>
    <source>
        <strain evidence="4 5">Gsoil 636</strain>
    </source>
</reference>
<dbReference type="RefSeq" id="WP_146788725.1">
    <property type="nucleotide sequence ID" value="NZ_BAABIO010000003.1"/>
</dbReference>
<dbReference type="GO" id="GO:0009103">
    <property type="term" value="P:lipopolysaccharide biosynthetic process"/>
    <property type="evidence" value="ECO:0007669"/>
    <property type="project" value="TreeGrafter"/>
</dbReference>
<protein>
    <submittedName>
        <fullName evidence="4">Glycosyltransferase family 4 protein</fullName>
    </submittedName>
</protein>
<dbReference type="Pfam" id="PF00534">
    <property type="entry name" value="Glycos_transf_1"/>
    <property type="match status" value="1"/>
</dbReference>
<dbReference type="Pfam" id="PF13439">
    <property type="entry name" value="Glyco_transf_4"/>
    <property type="match status" value="1"/>
</dbReference>
<evidence type="ECO:0000259" key="3">
    <source>
        <dbReference type="Pfam" id="PF13439"/>
    </source>
</evidence>
<dbReference type="CDD" id="cd03809">
    <property type="entry name" value="GT4_MtfB-like"/>
    <property type="match status" value="1"/>
</dbReference>
<keyword evidence="1 4" id="KW-0808">Transferase</keyword>
<evidence type="ECO:0000259" key="2">
    <source>
        <dbReference type="Pfam" id="PF00534"/>
    </source>
</evidence>
<dbReference type="OrthoDB" id="9801609at2"/>
<gene>
    <name evidence="4" type="ORF">FSB75_13965</name>
</gene>
<feature type="domain" description="Glycosyl transferase family 1" evidence="2">
    <location>
        <begin position="188"/>
        <end position="350"/>
    </location>
</feature>
<dbReference type="AlphaFoldDB" id="A0A5B8UJT5"/>
<dbReference type="PANTHER" id="PTHR46401:SF2">
    <property type="entry name" value="GLYCOSYLTRANSFERASE WBBK-RELATED"/>
    <property type="match status" value="1"/>
</dbReference>
<dbReference type="EMBL" id="CP042433">
    <property type="protein sequence ID" value="QEC56957.1"/>
    <property type="molecule type" value="Genomic_DNA"/>
</dbReference>
<dbReference type="FunFam" id="3.40.50.2000:FF:000119">
    <property type="entry name" value="Glycosyl transferase group 1"/>
    <property type="match status" value="1"/>
</dbReference>
<evidence type="ECO:0000313" key="4">
    <source>
        <dbReference type="EMBL" id="QEC56957.1"/>
    </source>
</evidence>
<dbReference type="GO" id="GO:0016757">
    <property type="term" value="F:glycosyltransferase activity"/>
    <property type="evidence" value="ECO:0007669"/>
    <property type="project" value="InterPro"/>
</dbReference>
<sequence>MVIAVNTRFLLPGKLEGFGYFTKEVLQPLTAKHPEHQFHFFFDRPFDKSYLFSSNVQGHVLSPPARHPLLWKYWFDVKVPQLLKKVKADVFLSPDGQCSLTTKVPQVLVVHDLGFLHHPESYQTSHLRYYKHYTPKFINKAKRVITVSEFSKQDIVQQYKVSEEKISVVHNGVKDIFAPIYFDEQTAVKEKHTGGLEYFLYAGAIQPRKNLINLLKAFSVFKRRLQSSMKLVLAGRLAWKNDEFLSLLKTYKYKDDVVLTGYLEEGELAKLMASAYAFVYPSLFEGFGLPVMEAMKCGVPVLTSKASSMEEISEGTAMVFDPQNVDEIADALMRIYKDEVGRKLLIEKGKIVAEKYSWEKTAEGVWEELLKAVSNR</sequence>
<feature type="domain" description="Glycosyltransferase subfamily 4-like N-terminal" evidence="3">
    <location>
        <begin position="36"/>
        <end position="173"/>
    </location>
</feature>
<dbReference type="InterPro" id="IPR028098">
    <property type="entry name" value="Glyco_trans_4-like_N"/>
</dbReference>
<dbReference type="KEGG" id="fgg:FSB75_13965"/>
<dbReference type="InterPro" id="IPR001296">
    <property type="entry name" value="Glyco_trans_1"/>
</dbReference>
<keyword evidence="5" id="KW-1185">Reference proteome</keyword>
<dbReference type="PANTHER" id="PTHR46401">
    <property type="entry name" value="GLYCOSYLTRANSFERASE WBBK-RELATED"/>
    <property type="match status" value="1"/>
</dbReference>
<proteinExistence type="predicted"/>
<organism evidence="4 5">
    <name type="scientific">Flavisolibacter ginsenosidimutans</name>
    <dbReference type="NCBI Taxonomy" id="661481"/>
    <lineage>
        <taxon>Bacteria</taxon>
        <taxon>Pseudomonadati</taxon>
        <taxon>Bacteroidota</taxon>
        <taxon>Chitinophagia</taxon>
        <taxon>Chitinophagales</taxon>
        <taxon>Chitinophagaceae</taxon>
        <taxon>Flavisolibacter</taxon>
    </lineage>
</organism>
<accession>A0A5B8UJT5</accession>
<evidence type="ECO:0000313" key="5">
    <source>
        <dbReference type="Proteomes" id="UP000321204"/>
    </source>
</evidence>
<dbReference type="Gene3D" id="3.40.50.2000">
    <property type="entry name" value="Glycogen Phosphorylase B"/>
    <property type="match status" value="2"/>
</dbReference>
<dbReference type="SUPFAM" id="SSF53756">
    <property type="entry name" value="UDP-Glycosyltransferase/glycogen phosphorylase"/>
    <property type="match status" value="1"/>
</dbReference>
<dbReference type="Proteomes" id="UP000321204">
    <property type="component" value="Chromosome"/>
</dbReference>
<evidence type="ECO:0000256" key="1">
    <source>
        <dbReference type="ARBA" id="ARBA00022679"/>
    </source>
</evidence>
<name>A0A5B8UJT5_9BACT</name>